<proteinExistence type="predicted"/>
<evidence type="ECO:0000256" key="2">
    <source>
        <dbReference type="ARBA" id="ARBA00012438"/>
    </source>
</evidence>
<dbReference type="InterPro" id="IPR036890">
    <property type="entry name" value="HATPase_C_sf"/>
</dbReference>
<dbReference type="InterPro" id="IPR004358">
    <property type="entry name" value="Sig_transdc_His_kin-like_C"/>
</dbReference>
<dbReference type="InterPro" id="IPR000014">
    <property type="entry name" value="PAS"/>
</dbReference>
<comment type="caution">
    <text evidence="8">The sequence shown here is derived from an EMBL/GenBank/DDBJ whole genome shotgun (WGS) entry which is preliminary data.</text>
</comment>
<sequence length="371" mass="40917">MLKATLDSTADGILVVDLHRRIVLLNRQFVDMFRIPDDILAARDDRRAVNFALDQIRDPEGFQRTIDGIYEHPDASSFQVIELKDGRVIECYSLPQYMAGAVVGRVWSHRDVTARVRAEEQCDRLLRDERKARAEAEEAVRLRDEFVAIASHELRTPLTSLQLTMQGLERRLAPGMDLERARSALARCARQIGRLTALIDQLLDVSRIQAGRLELQLSEVDLCAVVRDAAAQLADQLALAGVELVVRAEAPVVGRWDGDRLEQVVTNLLTNAVKFGGGKPIEVAIASDGRVARLSVTDRGIGIARETQAQLFERFSRGVSARNYGGLGIGLYIARTFVVAHGGRLYVESKPGEGATFTVELPLSHASPPPP</sequence>
<dbReference type="EMBL" id="JELY01000624">
    <property type="protein sequence ID" value="KYF58706.1"/>
    <property type="molecule type" value="Genomic_DNA"/>
</dbReference>
<dbReference type="InterPro" id="IPR005467">
    <property type="entry name" value="His_kinase_dom"/>
</dbReference>
<keyword evidence="3" id="KW-0597">Phosphoprotein</keyword>
<feature type="domain" description="Histidine kinase" evidence="7">
    <location>
        <begin position="149"/>
        <end position="365"/>
    </location>
</feature>
<dbReference type="NCBIfam" id="TIGR00229">
    <property type="entry name" value="sensory_box"/>
    <property type="match status" value="1"/>
</dbReference>
<gene>
    <name evidence="8" type="ORF">BE08_46050</name>
</gene>
<dbReference type="SUPFAM" id="SSF55874">
    <property type="entry name" value="ATPase domain of HSP90 chaperone/DNA topoisomerase II/histidine kinase"/>
    <property type="match status" value="1"/>
</dbReference>
<dbReference type="AlphaFoldDB" id="A0A150PT92"/>
<evidence type="ECO:0000256" key="3">
    <source>
        <dbReference type="ARBA" id="ARBA00022553"/>
    </source>
</evidence>
<comment type="catalytic activity">
    <reaction evidence="1">
        <text>ATP + protein L-histidine = ADP + protein N-phospho-L-histidine.</text>
        <dbReference type="EC" id="2.7.13.3"/>
    </reaction>
</comment>
<dbReference type="SMART" id="SM00388">
    <property type="entry name" value="HisKA"/>
    <property type="match status" value="1"/>
</dbReference>
<dbReference type="InterPro" id="IPR003594">
    <property type="entry name" value="HATPase_dom"/>
</dbReference>
<dbReference type="InterPro" id="IPR035965">
    <property type="entry name" value="PAS-like_dom_sf"/>
</dbReference>
<accession>A0A150PT92</accession>
<dbReference type="SUPFAM" id="SSF47384">
    <property type="entry name" value="Homodimeric domain of signal transducing histidine kinase"/>
    <property type="match status" value="1"/>
</dbReference>
<dbReference type="SUPFAM" id="SSF55785">
    <property type="entry name" value="PYP-like sensor domain (PAS domain)"/>
    <property type="match status" value="1"/>
</dbReference>
<evidence type="ECO:0000256" key="4">
    <source>
        <dbReference type="ARBA" id="ARBA00022679"/>
    </source>
</evidence>
<dbReference type="Gene3D" id="1.10.287.130">
    <property type="match status" value="1"/>
</dbReference>
<evidence type="ECO:0000256" key="6">
    <source>
        <dbReference type="ARBA" id="ARBA00023012"/>
    </source>
</evidence>
<keyword evidence="5" id="KW-0418">Kinase</keyword>
<dbReference type="Pfam" id="PF02518">
    <property type="entry name" value="HATPase_c"/>
    <property type="match status" value="1"/>
</dbReference>
<dbReference type="EC" id="2.7.13.3" evidence="2"/>
<dbReference type="Pfam" id="PF00512">
    <property type="entry name" value="HisKA"/>
    <property type="match status" value="1"/>
</dbReference>
<evidence type="ECO:0000256" key="5">
    <source>
        <dbReference type="ARBA" id="ARBA00022777"/>
    </source>
</evidence>
<dbReference type="Gene3D" id="3.30.450.20">
    <property type="entry name" value="PAS domain"/>
    <property type="match status" value="1"/>
</dbReference>
<protein>
    <recommendedName>
        <fullName evidence="2">histidine kinase</fullName>
        <ecNumber evidence="2">2.7.13.3</ecNumber>
    </recommendedName>
</protein>
<keyword evidence="6" id="KW-0902">Two-component regulatory system</keyword>
<dbReference type="FunFam" id="3.30.565.10:FF:000006">
    <property type="entry name" value="Sensor histidine kinase WalK"/>
    <property type="match status" value="1"/>
</dbReference>
<dbReference type="Proteomes" id="UP000075420">
    <property type="component" value="Unassembled WGS sequence"/>
</dbReference>
<dbReference type="PANTHER" id="PTHR43711">
    <property type="entry name" value="TWO-COMPONENT HISTIDINE KINASE"/>
    <property type="match status" value="1"/>
</dbReference>
<dbReference type="InterPro" id="IPR036097">
    <property type="entry name" value="HisK_dim/P_sf"/>
</dbReference>
<name>A0A150PT92_SORCE</name>
<dbReference type="GO" id="GO:0000155">
    <property type="term" value="F:phosphorelay sensor kinase activity"/>
    <property type="evidence" value="ECO:0007669"/>
    <property type="project" value="InterPro"/>
</dbReference>
<evidence type="ECO:0000259" key="7">
    <source>
        <dbReference type="PROSITE" id="PS50109"/>
    </source>
</evidence>
<dbReference type="PANTHER" id="PTHR43711:SF1">
    <property type="entry name" value="HISTIDINE KINASE 1"/>
    <property type="match status" value="1"/>
</dbReference>
<dbReference type="Gene3D" id="3.30.565.10">
    <property type="entry name" value="Histidine kinase-like ATPase, C-terminal domain"/>
    <property type="match status" value="1"/>
</dbReference>
<evidence type="ECO:0000313" key="9">
    <source>
        <dbReference type="Proteomes" id="UP000075420"/>
    </source>
</evidence>
<reference evidence="8 9" key="1">
    <citation type="submission" date="2014-02" db="EMBL/GenBank/DDBJ databases">
        <title>The small core and large imbalanced accessory genome model reveals a collaborative survival strategy of Sorangium cellulosum strains in nature.</title>
        <authorList>
            <person name="Han K."/>
            <person name="Peng R."/>
            <person name="Blom J."/>
            <person name="Li Y.-Z."/>
        </authorList>
    </citation>
    <scope>NUCLEOTIDE SEQUENCE [LARGE SCALE GENOMIC DNA]</scope>
    <source>
        <strain evidence="8 9">So0157-25</strain>
    </source>
</reference>
<dbReference type="PRINTS" id="PR00344">
    <property type="entry name" value="BCTRLSENSOR"/>
</dbReference>
<evidence type="ECO:0000256" key="1">
    <source>
        <dbReference type="ARBA" id="ARBA00000085"/>
    </source>
</evidence>
<dbReference type="InterPro" id="IPR003661">
    <property type="entry name" value="HisK_dim/P_dom"/>
</dbReference>
<dbReference type="CDD" id="cd00075">
    <property type="entry name" value="HATPase"/>
    <property type="match status" value="1"/>
</dbReference>
<keyword evidence="4" id="KW-0808">Transferase</keyword>
<organism evidence="8 9">
    <name type="scientific">Sorangium cellulosum</name>
    <name type="common">Polyangium cellulosum</name>
    <dbReference type="NCBI Taxonomy" id="56"/>
    <lineage>
        <taxon>Bacteria</taxon>
        <taxon>Pseudomonadati</taxon>
        <taxon>Myxococcota</taxon>
        <taxon>Polyangia</taxon>
        <taxon>Polyangiales</taxon>
        <taxon>Polyangiaceae</taxon>
        <taxon>Sorangium</taxon>
    </lineage>
</organism>
<dbReference type="SMART" id="SM00387">
    <property type="entry name" value="HATPase_c"/>
    <property type="match status" value="1"/>
</dbReference>
<evidence type="ECO:0000313" key="8">
    <source>
        <dbReference type="EMBL" id="KYF58706.1"/>
    </source>
</evidence>
<dbReference type="InterPro" id="IPR050736">
    <property type="entry name" value="Sensor_HK_Regulatory"/>
</dbReference>
<dbReference type="Pfam" id="PF12860">
    <property type="entry name" value="PAS_7"/>
    <property type="match status" value="1"/>
</dbReference>
<dbReference type="PROSITE" id="PS50109">
    <property type="entry name" value="HIS_KIN"/>
    <property type="match status" value="1"/>
</dbReference>
<dbReference type="CDD" id="cd00082">
    <property type="entry name" value="HisKA"/>
    <property type="match status" value="1"/>
</dbReference>